<dbReference type="Pfam" id="PF00335">
    <property type="entry name" value="Tetraspanin"/>
    <property type="match status" value="1"/>
</dbReference>
<evidence type="ECO:0000256" key="4">
    <source>
        <dbReference type="ARBA" id="ARBA00023136"/>
    </source>
</evidence>
<dbReference type="AlphaFoldDB" id="A0A226EDR0"/>
<comment type="caution">
    <text evidence="7">The sequence shown here is derived from an EMBL/GenBank/DDBJ whole genome shotgun (WGS) entry which is preliminary data.</text>
</comment>
<dbReference type="Gene3D" id="1.10.1450.10">
    <property type="entry name" value="Tetraspanin"/>
    <property type="match status" value="1"/>
</dbReference>
<feature type="transmembrane region" description="Helical" evidence="6">
    <location>
        <begin position="412"/>
        <end position="433"/>
    </location>
</feature>
<feature type="transmembrane region" description="Helical" evidence="6">
    <location>
        <begin position="264"/>
        <end position="283"/>
    </location>
</feature>
<reference evidence="7 8" key="1">
    <citation type="submission" date="2015-12" db="EMBL/GenBank/DDBJ databases">
        <title>The genome of Folsomia candida.</title>
        <authorList>
            <person name="Faddeeva A."/>
            <person name="Derks M.F."/>
            <person name="Anvar Y."/>
            <person name="Smit S."/>
            <person name="Van Straalen N."/>
            <person name="Roelofs D."/>
        </authorList>
    </citation>
    <scope>NUCLEOTIDE SEQUENCE [LARGE SCALE GENOMIC DNA]</scope>
    <source>
        <strain evidence="7 8">VU population</strain>
        <tissue evidence="7">Whole body</tissue>
    </source>
</reference>
<keyword evidence="4 6" id="KW-0472">Membrane</keyword>
<feature type="region of interest" description="Disordered" evidence="5">
    <location>
        <begin position="1"/>
        <end position="105"/>
    </location>
</feature>
<name>A0A226EDR0_FOLCA</name>
<evidence type="ECO:0000256" key="3">
    <source>
        <dbReference type="ARBA" id="ARBA00022989"/>
    </source>
</evidence>
<feature type="region of interest" description="Disordered" evidence="5">
    <location>
        <begin position="509"/>
        <end position="559"/>
    </location>
</feature>
<evidence type="ECO:0000313" key="7">
    <source>
        <dbReference type="EMBL" id="OXA55715.1"/>
    </source>
</evidence>
<accession>A0A226EDR0</accession>
<dbReference type="GO" id="GO:0016020">
    <property type="term" value="C:membrane"/>
    <property type="evidence" value="ECO:0007669"/>
    <property type="project" value="UniProtKB-SubCell"/>
</dbReference>
<dbReference type="SUPFAM" id="SSF48652">
    <property type="entry name" value="Tetraspanin"/>
    <property type="match status" value="1"/>
</dbReference>
<evidence type="ECO:0000256" key="2">
    <source>
        <dbReference type="ARBA" id="ARBA00022692"/>
    </source>
</evidence>
<gene>
    <name evidence="7" type="ORF">Fcan01_09332</name>
</gene>
<evidence type="ECO:0000256" key="5">
    <source>
        <dbReference type="SAM" id="MobiDB-lite"/>
    </source>
</evidence>
<keyword evidence="8" id="KW-1185">Reference proteome</keyword>
<organism evidence="7 8">
    <name type="scientific">Folsomia candida</name>
    <name type="common">Springtail</name>
    <dbReference type="NCBI Taxonomy" id="158441"/>
    <lineage>
        <taxon>Eukaryota</taxon>
        <taxon>Metazoa</taxon>
        <taxon>Ecdysozoa</taxon>
        <taxon>Arthropoda</taxon>
        <taxon>Hexapoda</taxon>
        <taxon>Collembola</taxon>
        <taxon>Entomobryomorpha</taxon>
        <taxon>Isotomoidea</taxon>
        <taxon>Isotomidae</taxon>
        <taxon>Proisotominae</taxon>
        <taxon>Folsomia</taxon>
    </lineage>
</organism>
<evidence type="ECO:0000256" key="1">
    <source>
        <dbReference type="ARBA" id="ARBA00004141"/>
    </source>
</evidence>
<evidence type="ECO:0000256" key="6">
    <source>
        <dbReference type="SAM" id="Phobius"/>
    </source>
</evidence>
<proteinExistence type="predicted"/>
<keyword evidence="2 6" id="KW-0812">Transmembrane</keyword>
<dbReference type="InterPro" id="IPR018499">
    <property type="entry name" value="Tetraspanin/Peripherin"/>
</dbReference>
<protein>
    <submittedName>
        <fullName evidence="7">Tetraspanin-4</fullName>
    </submittedName>
</protein>
<feature type="compositionally biased region" description="Gly residues" evidence="5">
    <location>
        <begin position="85"/>
        <end position="97"/>
    </location>
</feature>
<keyword evidence="3 6" id="KW-1133">Transmembrane helix</keyword>
<feature type="compositionally biased region" description="Basic and acidic residues" evidence="5">
    <location>
        <begin position="517"/>
        <end position="528"/>
    </location>
</feature>
<dbReference type="InterPro" id="IPR008952">
    <property type="entry name" value="Tetraspanin_EC2_sf"/>
</dbReference>
<feature type="transmembrane region" description="Helical" evidence="6">
    <location>
        <begin position="228"/>
        <end position="252"/>
    </location>
</feature>
<feature type="compositionally biased region" description="Polar residues" evidence="5">
    <location>
        <begin position="533"/>
        <end position="559"/>
    </location>
</feature>
<dbReference type="EMBL" id="LNIX01000004">
    <property type="protein sequence ID" value="OXA55715.1"/>
    <property type="molecule type" value="Genomic_DNA"/>
</dbReference>
<dbReference type="Proteomes" id="UP000198287">
    <property type="component" value="Unassembled WGS sequence"/>
</dbReference>
<comment type="subcellular location">
    <subcellularLocation>
        <location evidence="1">Membrane</location>
        <topology evidence="1">Multi-pass membrane protein</topology>
    </subcellularLocation>
</comment>
<feature type="compositionally biased region" description="Polar residues" evidence="5">
    <location>
        <begin position="20"/>
        <end position="31"/>
    </location>
</feature>
<sequence length="559" mass="62859">MSDAPTNPSKHWWGWVWPFSKSSQQRVSPESENTRSEILPPKTPAAPPVSKQRLPPKSQSYPAVTKHNLQAHGTQTYSNEPNSNVGGGGGGGGGGTKGTPHGQSLLTPRKLKTMQKFPVDDDEFLVEEPSRTATSFFAEIVSEEEIKPLSEDDEEEQKNPPGLEIETDIFHTANPTSDPLYVPYGFIIMCFFQIIWGLVGVIQVAVLRYTKSLALTYVLLDRNFSDHSALYLLIGASLTTLGGICGLLALAFNIQFLLHLIPHFMWAIVTMCLCSSITARGNLERPTVPTYYRLFEAAGLHSQDPMYLKGSWPHIKPTIWHDMQKTMRCCGVENVTDWLYLPDHTIPDSCCLADLWHPCKTALKALTVGKNSPEDLIKSLDQVRKYLHDDTCVTVLTLERGNHIRDWTTYPLIYLAFHLLIMFNLNYLTQILIREHKSWQGQARLKLFKSQSIDLLKARMIASLLVMIPFCCKRMKDKARWEVEKQASHNVLVAIKKDKKTSVDSNDLLYSQPQDDGNIKDKVADNAEKSATGVPNLTNQKPAQGPSKNVQEWTWKKSS</sequence>
<evidence type="ECO:0000313" key="8">
    <source>
        <dbReference type="Proteomes" id="UP000198287"/>
    </source>
</evidence>
<feature type="compositionally biased region" description="Polar residues" evidence="5">
    <location>
        <begin position="57"/>
        <end position="84"/>
    </location>
</feature>
<feature type="transmembrane region" description="Helical" evidence="6">
    <location>
        <begin position="181"/>
        <end position="207"/>
    </location>
</feature>